<dbReference type="EMBL" id="HACG01051033">
    <property type="protein sequence ID" value="CEK97904.1"/>
    <property type="molecule type" value="Transcribed_RNA"/>
</dbReference>
<feature type="non-terminal residue" evidence="1">
    <location>
        <position position="67"/>
    </location>
</feature>
<evidence type="ECO:0000313" key="1">
    <source>
        <dbReference type="EMBL" id="CEK97904.1"/>
    </source>
</evidence>
<organism evidence="1">
    <name type="scientific">Arion vulgaris</name>
    <dbReference type="NCBI Taxonomy" id="1028688"/>
    <lineage>
        <taxon>Eukaryota</taxon>
        <taxon>Metazoa</taxon>
        <taxon>Spiralia</taxon>
        <taxon>Lophotrochozoa</taxon>
        <taxon>Mollusca</taxon>
        <taxon>Gastropoda</taxon>
        <taxon>Heterobranchia</taxon>
        <taxon>Euthyneura</taxon>
        <taxon>Panpulmonata</taxon>
        <taxon>Eupulmonata</taxon>
        <taxon>Stylommatophora</taxon>
        <taxon>Helicina</taxon>
        <taxon>Arionoidea</taxon>
        <taxon>Arionidae</taxon>
        <taxon>Arion</taxon>
    </lineage>
</organism>
<dbReference type="AlphaFoldDB" id="A0A0B7BXH1"/>
<accession>A0A0B7BXH1</accession>
<name>A0A0B7BXH1_9EUPU</name>
<feature type="non-terminal residue" evidence="1">
    <location>
        <position position="1"/>
    </location>
</feature>
<reference evidence="1" key="1">
    <citation type="submission" date="2014-12" db="EMBL/GenBank/DDBJ databases">
        <title>Insight into the proteome of Arion vulgaris.</title>
        <authorList>
            <person name="Aradska J."/>
            <person name="Bulat T."/>
            <person name="Smidak R."/>
            <person name="Sarate P."/>
            <person name="Gangsoo J."/>
            <person name="Sialana F."/>
            <person name="Bilban M."/>
            <person name="Lubec G."/>
        </authorList>
    </citation>
    <scope>NUCLEOTIDE SEQUENCE</scope>
    <source>
        <tissue evidence="1">Skin</tissue>
    </source>
</reference>
<protein>
    <submittedName>
        <fullName evidence="1">Uncharacterized protein</fullName>
    </submittedName>
</protein>
<proteinExistence type="predicted"/>
<gene>
    <name evidence="1" type="primary">ORF217221</name>
</gene>
<sequence length="67" mass="7206">LVADVCPDTAVALDFLKDLLSGNNQLVDLTGAVIPYSNIQAFVDETGSDQTEIISPIISRYNIPEVL</sequence>